<protein>
    <submittedName>
        <fullName evidence="9">MHS family MFS transporter</fullName>
    </submittedName>
</protein>
<reference evidence="9" key="2">
    <citation type="submission" date="2020-02" db="EMBL/GenBank/DDBJ databases">
        <authorList>
            <consortium name="NCBI Pathogen Detection Project"/>
        </authorList>
    </citation>
    <scope>NUCLEOTIDE SEQUENCE</scope>
    <source>
        <strain evidence="9">1839</strain>
    </source>
</reference>
<keyword evidence="5 7" id="KW-1133">Transmembrane helix</keyword>
<feature type="transmembrane region" description="Helical" evidence="7">
    <location>
        <begin position="248"/>
        <end position="273"/>
    </location>
</feature>
<dbReference type="GO" id="GO:0005886">
    <property type="term" value="C:plasma membrane"/>
    <property type="evidence" value="ECO:0007669"/>
    <property type="project" value="UniProtKB-SubCell"/>
</dbReference>
<feature type="transmembrane region" description="Helical" evidence="7">
    <location>
        <begin position="167"/>
        <end position="184"/>
    </location>
</feature>
<keyword evidence="2" id="KW-0813">Transport</keyword>
<evidence type="ECO:0000313" key="9">
    <source>
        <dbReference type="EMBL" id="HAG5770560.1"/>
    </source>
</evidence>
<dbReference type="PANTHER" id="PTHR43045:SF1">
    <property type="entry name" value="SHIKIMATE TRANSPORTER"/>
    <property type="match status" value="1"/>
</dbReference>
<evidence type="ECO:0000256" key="3">
    <source>
        <dbReference type="ARBA" id="ARBA00022475"/>
    </source>
</evidence>
<dbReference type="EMBL" id="DAAYTU010000011">
    <property type="protein sequence ID" value="HAG5770560.1"/>
    <property type="molecule type" value="Genomic_DNA"/>
</dbReference>
<feature type="transmembrane region" description="Helical" evidence="7">
    <location>
        <begin position="91"/>
        <end position="112"/>
    </location>
</feature>
<feature type="transmembrane region" description="Helical" evidence="7">
    <location>
        <begin position="118"/>
        <end position="146"/>
    </location>
</feature>
<dbReference type="Gene3D" id="1.20.1250.20">
    <property type="entry name" value="MFS general substrate transporter like domains"/>
    <property type="match status" value="2"/>
</dbReference>
<dbReference type="InterPro" id="IPR036259">
    <property type="entry name" value="MFS_trans_sf"/>
</dbReference>
<dbReference type="GO" id="GO:0022857">
    <property type="term" value="F:transmembrane transporter activity"/>
    <property type="evidence" value="ECO:0007669"/>
    <property type="project" value="InterPro"/>
</dbReference>
<keyword evidence="6 7" id="KW-0472">Membrane</keyword>
<dbReference type="Pfam" id="PF07690">
    <property type="entry name" value="MFS_1"/>
    <property type="match status" value="1"/>
</dbReference>
<comment type="subcellular location">
    <subcellularLocation>
        <location evidence="1">Cell inner membrane</location>
        <topology evidence="1">Multi-pass membrane protein</topology>
    </subcellularLocation>
</comment>
<feature type="transmembrane region" description="Helical" evidence="7">
    <location>
        <begin position="285"/>
        <end position="305"/>
    </location>
</feature>
<name>A0A765T4K5_ECOLX</name>
<evidence type="ECO:0000256" key="2">
    <source>
        <dbReference type="ARBA" id="ARBA00022448"/>
    </source>
</evidence>
<comment type="caution">
    <text evidence="9">The sequence shown here is derived from an EMBL/GenBank/DDBJ whole genome shotgun (WGS) entry which is preliminary data.</text>
</comment>
<reference evidence="9" key="1">
    <citation type="journal article" date="2018" name="Genome Biol.">
        <title>SKESA: strategic k-mer extension for scrupulous assemblies.</title>
        <authorList>
            <person name="Souvorov A."/>
            <person name="Agarwala R."/>
            <person name="Lipman D.J."/>
        </authorList>
    </citation>
    <scope>NUCLEOTIDE SEQUENCE [LARGE SCALE GENOMIC DNA]</scope>
    <source>
        <strain evidence="9">1839</strain>
    </source>
</reference>
<feature type="transmembrane region" description="Helical" evidence="7">
    <location>
        <begin position="339"/>
        <end position="364"/>
    </location>
</feature>
<evidence type="ECO:0000256" key="6">
    <source>
        <dbReference type="ARBA" id="ARBA00023136"/>
    </source>
</evidence>
<keyword evidence="3" id="KW-1003">Cell membrane</keyword>
<dbReference type="AlphaFoldDB" id="A0A765T4K5"/>
<evidence type="ECO:0000256" key="4">
    <source>
        <dbReference type="ARBA" id="ARBA00022692"/>
    </source>
</evidence>
<organism evidence="9">
    <name type="scientific">Escherichia coli</name>
    <dbReference type="NCBI Taxonomy" id="562"/>
    <lineage>
        <taxon>Bacteria</taxon>
        <taxon>Pseudomonadati</taxon>
        <taxon>Pseudomonadota</taxon>
        <taxon>Gammaproteobacteria</taxon>
        <taxon>Enterobacterales</taxon>
        <taxon>Enterobacteriaceae</taxon>
        <taxon>Escherichia</taxon>
    </lineage>
</organism>
<feature type="domain" description="Major facilitator superfamily (MFS) profile" evidence="8">
    <location>
        <begin position="18"/>
        <end position="433"/>
    </location>
</feature>
<dbReference type="PANTHER" id="PTHR43045">
    <property type="entry name" value="SHIKIMATE TRANSPORTER"/>
    <property type="match status" value="1"/>
</dbReference>
<proteinExistence type="predicted"/>
<dbReference type="PROSITE" id="PS50850">
    <property type="entry name" value="MFS"/>
    <property type="match status" value="1"/>
</dbReference>
<evidence type="ECO:0000256" key="5">
    <source>
        <dbReference type="ARBA" id="ARBA00022989"/>
    </source>
</evidence>
<accession>A0A765T4K5</accession>
<evidence type="ECO:0000259" key="8">
    <source>
        <dbReference type="PROSITE" id="PS50850"/>
    </source>
</evidence>
<sequence length="452" mass="49032">MSQASSQEYRTNKNVKRAIFASTLGTIIEWYDYGLYAAASGLIINKLFFPEMSQLGGTLAAFATFAIGFIIRPVGGVVISHIGDKFGRKPALIFCISVMGIATVGIGILPTWQTIGIWAPILLIFLRMLQGFGAGAELAGAITLVAEYTPVNRRGFFTSIPNTATNFGVLIATITFLAFSWVPEEILLSWVWRVPFLISVLLFGVALYIRTKLDETPEYVQAMEKAHSQKQQQKAPIRQLFKESPRELLCGFFAMGGHQALTYVLNTFALSYMINTLGMPKSDGLIVLIIALTFTLICGPIGGWLSDRFGSAKIYICGALFALCFVYPLFYLVDTKDTLLATLGVSVIYGISWGCTGGAQGAFLSNLFPTKYRFSGIAMCRECSGAVIGGPTPFIATALVALADGRPTYVMVYLGFFCLLTAVSVGLGQHLSRHHETESISLPTNGKQASSI</sequence>
<feature type="transmembrane region" description="Helical" evidence="7">
    <location>
        <begin position="409"/>
        <end position="427"/>
    </location>
</feature>
<evidence type="ECO:0000256" key="1">
    <source>
        <dbReference type="ARBA" id="ARBA00004429"/>
    </source>
</evidence>
<keyword evidence="4 7" id="KW-0812">Transmembrane</keyword>
<feature type="transmembrane region" description="Helical" evidence="7">
    <location>
        <begin position="385"/>
        <end position="403"/>
    </location>
</feature>
<dbReference type="SUPFAM" id="SSF103473">
    <property type="entry name" value="MFS general substrate transporter"/>
    <property type="match status" value="1"/>
</dbReference>
<feature type="transmembrane region" description="Helical" evidence="7">
    <location>
        <begin position="18"/>
        <end position="39"/>
    </location>
</feature>
<feature type="transmembrane region" description="Helical" evidence="7">
    <location>
        <begin position="190"/>
        <end position="209"/>
    </location>
</feature>
<dbReference type="InterPro" id="IPR020846">
    <property type="entry name" value="MFS_dom"/>
</dbReference>
<feature type="transmembrane region" description="Helical" evidence="7">
    <location>
        <begin position="312"/>
        <end position="333"/>
    </location>
</feature>
<feature type="transmembrane region" description="Helical" evidence="7">
    <location>
        <begin position="59"/>
        <end position="79"/>
    </location>
</feature>
<dbReference type="InterPro" id="IPR005829">
    <property type="entry name" value="Sugar_transporter_CS"/>
</dbReference>
<dbReference type="InterPro" id="IPR011701">
    <property type="entry name" value="MFS"/>
</dbReference>
<gene>
    <name evidence="9" type="ORF">GGB84_002220</name>
</gene>
<evidence type="ECO:0000256" key="7">
    <source>
        <dbReference type="SAM" id="Phobius"/>
    </source>
</evidence>
<dbReference type="CDD" id="cd17369">
    <property type="entry name" value="MFS_ShiA_like"/>
    <property type="match status" value="1"/>
</dbReference>
<dbReference type="PROSITE" id="PS00217">
    <property type="entry name" value="SUGAR_TRANSPORT_2"/>
    <property type="match status" value="1"/>
</dbReference>